<evidence type="ECO:0000313" key="14">
    <source>
        <dbReference type="Proteomes" id="UP000886865"/>
    </source>
</evidence>
<protein>
    <recommendedName>
        <fullName evidence="10">Ribosomal RNA small subunit methyltransferase E</fullName>
        <ecNumber evidence="10">2.1.1.193</ecNumber>
    </recommendedName>
</protein>
<evidence type="ECO:0000256" key="9">
    <source>
        <dbReference type="ARBA" id="ARBA00047944"/>
    </source>
</evidence>
<dbReference type="InterPro" id="IPR046886">
    <property type="entry name" value="RsmE_MTase_dom"/>
</dbReference>
<evidence type="ECO:0000256" key="2">
    <source>
        <dbReference type="ARBA" id="ARBA00005528"/>
    </source>
</evidence>
<name>A0A9D1FJ27_9BACT</name>
<dbReference type="GO" id="GO:0005737">
    <property type="term" value="C:cytoplasm"/>
    <property type="evidence" value="ECO:0007669"/>
    <property type="project" value="UniProtKB-SubCell"/>
</dbReference>
<dbReference type="InterPro" id="IPR015947">
    <property type="entry name" value="PUA-like_sf"/>
</dbReference>
<evidence type="ECO:0000259" key="12">
    <source>
        <dbReference type="Pfam" id="PF20260"/>
    </source>
</evidence>
<dbReference type="GO" id="GO:0070042">
    <property type="term" value="F:rRNA (uridine-N3-)-methyltransferase activity"/>
    <property type="evidence" value="ECO:0007669"/>
    <property type="project" value="TreeGrafter"/>
</dbReference>
<dbReference type="SUPFAM" id="SSF88697">
    <property type="entry name" value="PUA domain-like"/>
    <property type="match status" value="1"/>
</dbReference>
<evidence type="ECO:0000256" key="4">
    <source>
        <dbReference type="ARBA" id="ARBA00022552"/>
    </source>
</evidence>
<accession>A0A9D1FJ27</accession>
<keyword evidence="5 10" id="KW-0489">Methyltransferase</keyword>
<dbReference type="Pfam" id="PF20260">
    <property type="entry name" value="PUA_4"/>
    <property type="match status" value="1"/>
</dbReference>
<dbReference type="AlphaFoldDB" id="A0A9D1FJ27"/>
<dbReference type="Proteomes" id="UP000886865">
    <property type="component" value="Unassembled WGS sequence"/>
</dbReference>
<dbReference type="Pfam" id="PF04452">
    <property type="entry name" value="Methyltrans_RNA"/>
    <property type="match status" value="1"/>
</dbReference>
<sequence>MPHFFVKSNNIENDIIRIDDKELLKHLVLSLRLRCGEKAKFIDENEISYECTVQSVSKTLVEAKIENSYKSKRKLGYNLCLVQSVLKPEAQGLLISNATQCGVCRIYPVISDNCAVSSKNLKDKIQKWEKISNEAVKQCERANFANIENVSDIKNVLGAFKKENILIYAEKYENIELECALKDVDINSDIAVVIGPEGGFSEEEFKYFVQNDFKLISLGNLIFKAPNAVVAGISNIVTRLK</sequence>
<dbReference type="CDD" id="cd18084">
    <property type="entry name" value="RsmE-like"/>
    <property type="match status" value="1"/>
</dbReference>
<dbReference type="InterPro" id="IPR029028">
    <property type="entry name" value="Alpha/beta_knot_MTases"/>
</dbReference>
<evidence type="ECO:0000313" key="13">
    <source>
        <dbReference type="EMBL" id="HIS74627.1"/>
    </source>
</evidence>
<feature type="domain" description="Ribosomal RNA small subunit methyltransferase E PUA-like" evidence="12">
    <location>
        <begin position="19"/>
        <end position="66"/>
    </location>
</feature>
<keyword evidence="3 10" id="KW-0963">Cytoplasm</keyword>
<dbReference type="InterPro" id="IPR046887">
    <property type="entry name" value="RsmE_PUA-like"/>
</dbReference>
<comment type="subcellular location">
    <subcellularLocation>
        <location evidence="1 10">Cytoplasm</location>
    </subcellularLocation>
</comment>
<evidence type="ECO:0000256" key="1">
    <source>
        <dbReference type="ARBA" id="ARBA00004496"/>
    </source>
</evidence>
<reference evidence="13" key="1">
    <citation type="submission" date="2020-10" db="EMBL/GenBank/DDBJ databases">
        <authorList>
            <person name="Gilroy R."/>
        </authorList>
    </citation>
    <scope>NUCLEOTIDE SEQUENCE</scope>
    <source>
        <strain evidence="13">CHK152-2871</strain>
    </source>
</reference>
<dbReference type="SUPFAM" id="SSF75217">
    <property type="entry name" value="alpha/beta knot"/>
    <property type="match status" value="1"/>
</dbReference>
<dbReference type="Gene3D" id="3.40.1280.10">
    <property type="match status" value="1"/>
</dbReference>
<gene>
    <name evidence="13" type="ORF">IAA86_06375</name>
</gene>
<evidence type="ECO:0000256" key="7">
    <source>
        <dbReference type="ARBA" id="ARBA00022691"/>
    </source>
</evidence>
<dbReference type="InterPro" id="IPR029026">
    <property type="entry name" value="tRNA_m1G_MTases_N"/>
</dbReference>
<keyword evidence="4 10" id="KW-0698">rRNA processing</keyword>
<evidence type="ECO:0000256" key="6">
    <source>
        <dbReference type="ARBA" id="ARBA00022679"/>
    </source>
</evidence>
<dbReference type="InterPro" id="IPR006700">
    <property type="entry name" value="RsmE"/>
</dbReference>
<dbReference type="EMBL" id="DVJQ01000051">
    <property type="protein sequence ID" value="HIS74627.1"/>
    <property type="molecule type" value="Genomic_DNA"/>
</dbReference>
<evidence type="ECO:0000256" key="5">
    <source>
        <dbReference type="ARBA" id="ARBA00022603"/>
    </source>
</evidence>
<dbReference type="EC" id="2.1.1.193" evidence="10"/>
<comment type="caution">
    <text evidence="13">The sequence shown here is derived from an EMBL/GenBank/DDBJ whole genome shotgun (WGS) entry which is preliminary data.</text>
</comment>
<feature type="domain" description="Ribosomal RNA small subunit methyltransferase E methyltransferase" evidence="11">
    <location>
        <begin position="78"/>
        <end position="235"/>
    </location>
</feature>
<evidence type="ECO:0000256" key="3">
    <source>
        <dbReference type="ARBA" id="ARBA00022490"/>
    </source>
</evidence>
<comment type="function">
    <text evidence="8 10">Specifically methylates the N3 position of the uracil ring of uridine 1498 (m3U1498) in 16S rRNA. Acts on the fully assembled 30S ribosomal subunit.</text>
</comment>
<evidence type="ECO:0000256" key="10">
    <source>
        <dbReference type="PIRNR" id="PIRNR015601"/>
    </source>
</evidence>
<dbReference type="GO" id="GO:0070475">
    <property type="term" value="P:rRNA base methylation"/>
    <property type="evidence" value="ECO:0007669"/>
    <property type="project" value="TreeGrafter"/>
</dbReference>
<dbReference type="PANTHER" id="PTHR30027">
    <property type="entry name" value="RIBOSOMAL RNA SMALL SUBUNIT METHYLTRANSFERASE E"/>
    <property type="match status" value="1"/>
</dbReference>
<evidence type="ECO:0000259" key="11">
    <source>
        <dbReference type="Pfam" id="PF04452"/>
    </source>
</evidence>
<dbReference type="PIRSF" id="PIRSF015601">
    <property type="entry name" value="MTase_slr0722"/>
    <property type="match status" value="1"/>
</dbReference>
<keyword evidence="6 10" id="KW-0808">Transferase</keyword>
<organism evidence="13 14">
    <name type="scientific">Candidatus Galligastranaerophilus intestinavium</name>
    <dbReference type="NCBI Taxonomy" id="2840836"/>
    <lineage>
        <taxon>Bacteria</taxon>
        <taxon>Candidatus Galligastranaerophilus</taxon>
    </lineage>
</organism>
<proteinExistence type="inferred from homology"/>
<keyword evidence="7 10" id="KW-0949">S-adenosyl-L-methionine</keyword>
<reference evidence="13" key="2">
    <citation type="journal article" date="2021" name="PeerJ">
        <title>Extensive microbial diversity within the chicken gut microbiome revealed by metagenomics and culture.</title>
        <authorList>
            <person name="Gilroy R."/>
            <person name="Ravi A."/>
            <person name="Getino M."/>
            <person name="Pursley I."/>
            <person name="Horton D.L."/>
            <person name="Alikhan N.F."/>
            <person name="Baker D."/>
            <person name="Gharbi K."/>
            <person name="Hall N."/>
            <person name="Watson M."/>
            <person name="Adriaenssens E.M."/>
            <person name="Foster-Nyarko E."/>
            <person name="Jarju S."/>
            <person name="Secka A."/>
            <person name="Antonio M."/>
            <person name="Oren A."/>
            <person name="Chaudhuri R.R."/>
            <person name="La Ragione R."/>
            <person name="Hildebrand F."/>
            <person name="Pallen M.J."/>
        </authorList>
    </citation>
    <scope>NUCLEOTIDE SEQUENCE</scope>
    <source>
        <strain evidence="13">CHK152-2871</strain>
    </source>
</reference>
<comment type="similarity">
    <text evidence="2 10">Belongs to the RNA methyltransferase RsmE family.</text>
</comment>
<dbReference type="PANTHER" id="PTHR30027:SF3">
    <property type="entry name" value="16S RRNA (URACIL(1498)-N(3))-METHYLTRANSFERASE"/>
    <property type="match status" value="1"/>
</dbReference>
<dbReference type="NCBIfam" id="TIGR00046">
    <property type="entry name" value="RsmE family RNA methyltransferase"/>
    <property type="match status" value="1"/>
</dbReference>
<comment type="catalytic activity">
    <reaction evidence="9 10">
        <text>uridine(1498) in 16S rRNA + S-adenosyl-L-methionine = N(3)-methyluridine(1498) in 16S rRNA + S-adenosyl-L-homocysteine + H(+)</text>
        <dbReference type="Rhea" id="RHEA:42920"/>
        <dbReference type="Rhea" id="RHEA-COMP:10283"/>
        <dbReference type="Rhea" id="RHEA-COMP:10284"/>
        <dbReference type="ChEBI" id="CHEBI:15378"/>
        <dbReference type="ChEBI" id="CHEBI:57856"/>
        <dbReference type="ChEBI" id="CHEBI:59789"/>
        <dbReference type="ChEBI" id="CHEBI:65315"/>
        <dbReference type="ChEBI" id="CHEBI:74502"/>
        <dbReference type="EC" id="2.1.1.193"/>
    </reaction>
</comment>
<evidence type="ECO:0000256" key="8">
    <source>
        <dbReference type="ARBA" id="ARBA00025699"/>
    </source>
</evidence>